<evidence type="ECO:0000313" key="3">
    <source>
        <dbReference type="Proteomes" id="UP001597347"/>
    </source>
</evidence>
<dbReference type="Proteomes" id="UP001597347">
    <property type="component" value="Unassembled WGS sequence"/>
</dbReference>
<comment type="caution">
    <text evidence="2">The sequence shown here is derived from an EMBL/GenBank/DDBJ whole genome shotgun (WGS) entry which is preliminary data.</text>
</comment>
<gene>
    <name evidence="2" type="ORF">ACFSBI_09920</name>
</gene>
<evidence type="ECO:0000313" key="2">
    <source>
        <dbReference type="EMBL" id="MFD1721868.1"/>
    </source>
</evidence>
<protein>
    <submittedName>
        <fullName evidence="2">Uncharacterized protein</fullName>
    </submittedName>
</protein>
<proteinExistence type="predicted"/>
<sequence>MANEIKDIDRQLNELDDRVRESVRWGLHGSGAGAGALGRDRAQQEDDQARTSLEQRRRALAEELRASVAQSQK</sequence>
<reference evidence="3" key="1">
    <citation type="journal article" date="2019" name="Int. J. Syst. Evol. Microbiol.">
        <title>The Global Catalogue of Microorganisms (GCM) 10K type strain sequencing project: providing services to taxonomists for standard genome sequencing and annotation.</title>
        <authorList>
            <consortium name="The Broad Institute Genomics Platform"/>
            <consortium name="The Broad Institute Genome Sequencing Center for Infectious Disease"/>
            <person name="Wu L."/>
            <person name="Ma J."/>
        </authorList>
    </citation>
    <scope>NUCLEOTIDE SEQUENCE [LARGE SCALE GENOMIC DNA]</scope>
    <source>
        <strain evidence="3">CGMCC 1.12471</strain>
    </source>
</reference>
<accession>A0ABW4LF67</accession>
<feature type="compositionally biased region" description="Basic and acidic residues" evidence="1">
    <location>
        <begin position="38"/>
        <end position="51"/>
    </location>
</feature>
<name>A0ABW4LF67_9MICO</name>
<evidence type="ECO:0000256" key="1">
    <source>
        <dbReference type="SAM" id="MobiDB-lite"/>
    </source>
</evidence>
<dbReference type="RefSeq" id="WP_377934490.1">
    <property type="nucleotide sequence ID" value="NZ_JBHUEA010000014.1"/>
</dbReference>
<organism evidence="2 3">
    <name type="scientific">Amnibacterium endophyticum</name>
    <dbReference type="NCBI Taxonomy" id="2109337"/>
    <lineage>
        <taxon>Bacteria</taxon>
        <taxon>Bacillati</taxon>
        <taxon>Actinomycetota</taxon>
        <taxon>Actinomycetes</taxon>
        <taxon>Micrococcales</taxon>
        <taxon>Microbacteriaceae</taxon>
        <taxon>Amnibacterium</taxon>
    </lineage>
</organism>
<feature type="region of interest" description="Disordered" evidence="1">
    <location>
        <begin position="26"/>
        <end position="51"/>
    </location>
</feature>
<dbReference type="EMBL" id="JBHUEA010000014">
    <property type="protein sequence ID" value="MFD1721868.1"/>
    <property type="molecule type" value="Genomic_DNA"/>
</dbReference>
<keyword evidence="3" id="KW-1185">Reference proteome</keyword>